<feature type="compositionally biased region" description="Basic and acidic residues" evidence="1">
    <location>
        <begin position="246"/>
        <end position="274"/>
    </location>
</feature>
<feature type="compositionally biased region" description="Acidic residues" evidence="1">
    <location>
        <begin position="299"/>
        <end position="344"/>
    </location>
</feature>
<protein>
    <submittedName>
        <fullName evidence="3">Uncharacterized protein</fullName>
    </submittedName>
</protein>
<dbReference type="Proteomes" id="UP000275078">
    <property type="component" value="Unassembled WGS sequence"/>
</dbReference>
<feature type="compositionally biased region" description="Acidic residues" evidence="1">
    <location>
        <begin position="275"/>
        <end position="284"/>
    </location>
</feature>
<evidence type="ECO:0000313" key="3">
    <source>
        <dbReference type="EMBL" id="RPA87703.1"/>
    </source>
</evidence>
<dbReference type="EMBL" id="ML119646">
    <property type="protein sequence ID" value="RPA87703.1"/>
    <property type="molecule type" value="Genomic_DNA"/>
</dbReference>
<proteinExistence type="predicted"/>
<feature type="chain" id="PRO_5017991287" evidence="2">
    <location>
        <begin position="24"/>
        <end position="376"/>
    </location>
</feature>
<evidence type="ECO:0000313" key="4">
    <source>
        <dbReference type="Proteomes" id="UP000275078"/>
    </source>
</evidence>
<name>A0A3N4INH7_ASCIM</name>
<sequence>MISTFQTLTLYAVLALTTHYIDTRPSLLPPFPTHRAALLKQTTLRAALHRLLPDLLSGRMSPTLFLTLLIPPHVHRHGTVFAPSTPYHTTWSLKRDLRILTETFYRILHVLLTSPSLHKALCPVPCNACPPDPCPRDVDPEKAEAEDRCLYLCMWSEKLSLEQQRVLREMCGVDPFESAAEEGNWIKALWERVFRYVPEKVLRERGDAYFVAVEKSREGAVYVQRVVSSMPEVEEEEGEEGEWDEDFVRDVEGEREGGYGNDDRLLEMDPRVFEMDEDEEEEEGSFNSTRTFIMSDKLSDEDSDIVDYHDSDEEEEEDDQEMEGEEEENEQMEGQLQEEDDEENGGVAISGNVKNEPDQTMEEEEVEDLGDSDYEN</sequence>
<keyword evidence="4" id="KW-1185">Reference proteome</keyword>
<feature type="compositionally biased region" description="Acidic residues" evidence="1">
    <location>
        <begin position="359"/>
        <end position="376"/>
    </location>
</feature>
<evidence type="ECO:0000256" key="1">
    <source>
        <dbReference type="SAM" id="MobiDB-lite"/>
    </source>
</evidence>
<keyword evidence="2" id="KW-0732">Signal</keyword>
<evidence type="ECO:0000256" key="2">
    <source>
        <dbReference type="SAM" id="SignalP"/>
    </source>
</evidence>
<feature type="compositionally biased region" description="Acidic residues" evidence="1">
    <location>
        <begin position="232"/>
        <end position="245"/>
    </location>
</feature>
<feature type="signal peptide" evidence="2">
    <location>
        <begin position="1"/>
        <end position="23"/>
    </location>
</feature>
<feature type="region of interest" description="Disordered" evidence="1">
    <location>
        <begin position="231"/>
        <end position="376"/>
    </location>
</feature>
<dbReference type="AlphaFoldDB" id="A0A3N4INH7"/>
<gene>
    <name evidence="3" type="ORF">BJ508DRAFT_300943</name>
</gene>
<accession>A0A3N4INH7</accession>
<reference evidence="3 4" key="1">
    <citation type="journal article" date="2018" name="Nat. Ecol. Evol.">
        <title>Pezizomycetes genomes reveal the molecular basis of ectomycorrhizal truffle lifestyle.</title>
        <authorList>
            <person name="Murat C."/>
            <person name="Payen T."/>
            <person name="Noel B."/>
            <person name="Kuo A."/>
            <person name="Morin E."/>
            <person name="Chen J."/>
            <person name="Kohler A."/>
            <person name="Krizsan K."/>
            <person name="Balestrini R."/>
            <person name="Da Silva C."/>
            <person name="Montanini B."/>
            <person name="Hainaut M."/>
            <person name="Levati E."/>
            <person name="Barry K.W."/>
            <person name="Belfiori B."/>
            <person name="Cichocki N."/>
            <person name="Clum A."/>
            <person name="Dockter R.B."/>
            <person name="Fauchery L."/>
            <person name="Guy J."/>
            <person name="Iotti M."/>
            <person name="Le Tacon F."/>
            <person name="Lindquist E.A."/>
            <person name="Lipzen A."/>
            <person name="Malagnac F."/>
            <person name="Mello A."/>
            <person name="Molinier V."/>
            <person name="Miyauchi S."/>
            <person name="Poulain J."/>
            <person name="Riccioni C."/>
            <person name="Rubini A."/>
            <person name="Sitrit Y."/>
            <person name="Splivallo R."/>
            <person name="Traeger S."/>
            <person name="Wang M."/>
            <person name="Zifcakova L."/>
            <person name="Wipf D."/>
            <person name="Zambonelli A."/>
            <person name="Paolocci F."/>
            <person name="Nowrousian M."/>
            <person name="Ottonello S."/>
            <person name="Baldrian P."/>
            <person name="Spatafora J.W."/>
            <person name="Henrissat B."/>
            <person name="Nagy L.G."/>
            <person name="Aury J.M."/>
            <person name="Wincker P."/>
            <person name="Grigoriev I.V."/>
            <person name="Bonfante P."/>
            <person name="Martin F.M."/>
        </authorList>
    </citation>
    <scope>NUCLEOTIDE SEQUENCE [LARGE SCALE GENOMIC DNA]</scope>
    <source>
        <strain evidence="3 4">RN42</strain>
    </source>
</reference>
<organism evidence="3 4">
    <name type="scientific">Ascobolus immersus RN42</name>
    <dbReference type="NCBI Taxonomy" id="1160509"/>
    <lineage>
        <taxon>Eukaryota</taxon>
        <taxon>Fungi</taxon>
        <taxon>Dikarya</taxon>
        <taxon>Ascomycota</taxon>
        <taxon>Pezizomycotina</taxon>
        <taxon>Pezizomycetes</taxon>
        <taxon>Pezizales</taxon>
        <taxon>Ascobolaceae</taxon>
        <taxon>Ascobolus</taxon>
    </lineage>
</organism>